<evidence type="ECO:0000313" key="6">
    <source>
        <dbReference type="Proteomes" id="UP001296706"/>
    </source>
</evidence>
<dbReference type="PANTHER" id="PTHR43214">
    <property type="entry name" value="TWO-COMPONENT RESPONSE REGULATOR"/>
    <property type="match status" value="1"/>
</dbReference>
<keyword evidence="1" id="KW-0805">Transcription regulation</keyword>
<dbReference type="Gene3D" id="3.40.50.2300">
    <property type="match status" value="1"/>
</dbReference>
<dbReference type="Pfam" id="PF00196">
    <property type="entry name" value="GerE"/>
    <property type="match status" value="1"/>
</dbReference>
<protein>
    <submittedName>
        <fullName evidence="5">Response regulator transcription factor</fullName>
    </submittedName>
</protein>
<dbReference type="CDD" id="cd06170">
    <property type="entry name" value="LuxR_C_like"/>
    <property type="match status" value="1"/>
</dbReference>
<evidence type="ECO:0000313" key="5">
    <source>
        <dbReference type="EMBL" id="NMH81672.1"/>
    </source>
</evidence>
<name>A0ABX1RMQ2_9PSEU</name>
<dbReference type="InterPro" id="IPR039420">
    <property type="entry name" value="WalR-like"/>
</dbReference>
<dbReference type="InterPro" id="IPR016032">
    <property type="entry name" value="Sig_transdc_resp-reg_C-effctor"/>
</dbReference>
<reference evidence="5 6" key="1">
    <citation type="submission" date="2020-04" db="EMBL/GenBank/DDBJ databases">
        <authorList>
            <person name="Klaysubun C."/>
            <person name="Duangmal K."/>
            <person name="Lipun K."/>
        </authorList>
    </citation>
    <scope>NUCLEOTIDE SEQUENCE [LARGE SCALE GENOMIC DNA]</scope>
    <source>
        <strain evidence="5 6">JCM 11839</strain>
    </source>
</reference>
<accession>A0ABX1RMQ2</accession>
<keyword evidence="6" id="KW-1185">Reference proteome</keyword>
<evidence type="ECO:0000256" key="3">
    <source>
        <dbReference type="ARBA" id="ARBA00023163"/>
    </source>
</evidence>
<gene>
    <name evidence="5" type="ORF">HF577_31865</name>
</gene>
<proteinExistence type="predicted"/>
<comment type="caution">
    <text evidence="5">The sequence shown here is derived from an EMBL/GenBank/DDBJ whole genome shotgun (WGS) entry which is preliminary data.</text>
</comment>
<dbReference type="PRINTS" id="PR00038">
    <property type="entry name" value="HTHLUXR"/>
</dbReference>
<organism evidence="5 6">
    <name type="scientific">Pseudonocardia xinjiangensis</name>
    <dbReference type="NCBI Taxonomy" id="75289"/>
    <lineage>
        <taxon>Bacteria</taxon>
        <taxon>Bacillati</taxon>
        <taxon>Actinomycetota</taxon>
        <taxon>Actinomycetes</taxon>
        <taxon>Pseudonocardiales</taxon>
        <taxon>Pseudonocardiaceae</taxon>
        <taxon>Pseudonocardia</taxon>
    </lineage>
</organism>
<feature type="domain" description="HTH luxR-type" evidence="4">
    <location>
        <begin position="144"/>
        <end position="209"/>
    </location>
</feature>
<sequence length="211" mass="22859">MAVTVTVTVHSDDPLALAGALSHLRHQPALEVVEPSTPPAGDSVAVVLTQRVDESTAVELRRLVREPGRRVVLVTDQLREPELMAVLEFGVRTILWRAEATQSRLIGAIRSAAQGDSKLPPDLLGQLIAHVSRAQRAASDQPSMAVPAVGLAPREVDVLKLVAEGLDTQQIADKLAYSERTIKNVLHGVMSRLQLRNRAHAVAYALREGYI</sequence>
<evidence type="ECO:0000256" key="2">
    <source>
        <dbReference type="ARBA" id="ARBA00023125"/>
    </source>
</evidence>
<dbReference type="PANTHER" id="PTHR43214:SF24">
    <property type="entry name" value="TRANSCRIPTIONAL REGULATORY PROTEIN NARL-RELATED"/>
    <property type="match status" value="1"/>
</dbReference>
<dbReference type="SUPFAM" id="SSF46894">
    <property type="entry name" value="C-terminal effector domain of the bipartite response regulators"/>
    <property type="match status" value="1"/>
</dbReference>
<keyword evidence="3" id="KW-0804">Transcription</keyword>
<evidence type="ECO:0000256" key="1">
    <source>
        <dbReference type="ARBA" id="ARBA00023015"/>
    </source>
</evidence>
<dbReference type="InterPro" id="IPR000792">
    <property type="entry name" value="Tscrpt_reg_LuxR_C"/>
</dbReference>
<dbReference type="EMBL" id="JAAXKY010000163">
    <property type="protein sequence ID" value="NMH81672.1"/>
    <property type="molecule type" value="Genomic_DNA"/>
</dbReference>
<dbReference type="PROSITE" id="PS50043">
    <property type="entry name" value="HTH_LUXR_2"/>
    <property type="match status" value="1"/>
</dbReference>
<keyword evidence="2" id="KW-0238">DNA-binding</keyword>
<dbReference type="Proteomes" id="UP001296706">
    <property type="component" value="Unassembled WGS sequence"/>
</dbReference>
<dbReference type="SMART" id="SM00421">
    <property type="entry name" value="HTH_LUXR"/>
    <property type="match status" value="1"/>
</dbReference>
<evidence type="ECO:0000259" key="4">
    <source>
        <dbReference type="PROSITE" id="PS50043"/>
    </source>
</evidence>